<dbReference type="OrthoDB" id="2596855at2759"/>
<keyword evidence="2" id="KW-0472">Membrane</keyword>
<reference evidence="3 4" key="1">
    <citation type="journal article" date="2019" name="Nat. Ecol. Evol.">
        <title>Megaphylogeny resolves global patterns of mushroom evolution.</title>
        <authorList>
            <person name="Varga T."/>
            <person name="Krizsan K."/>
            <person name="Foldi C."/>
            <person name="Dima B."/>
            <person name="Sanchez-Garcia M."/>
            <person name="Sanchez-Ramirez S."/>
            <person name="Szollosi G.J."/>
            <person name="Szarkandi J.G."/>
            <person name="Papp V."/>
            <person name="Albert L."/>
            <person name="Andreopoulos W."/>
            <person name="Angelini C."/>
            <person name="Antonin V."/>
            <person name="Barry K.W."/>
            <person name="Bougher N.L."/>
            <person name="Buchanan P."/>
            <person name="Buyck B."/>
            <person name="Bense V."/>
            <person name="Catcheside P."/>
            <person name="Chovatia M."/>
            <person name="Cooper J."/>
            <person name="Damon W."/>
            <person name="Desjardin D."/>
            <person name="Finy P."/>
            <person name="Geml J."/>
            <person name="Haridas S."/>
            <person name="Hughes K."/>
            <person name="Justo A."/>
            <person name="Karasinski D."/>
            <person name="Kautmanova I."/>
            <person name="Kiss B."/>
            <person name="Kocsube S."/>
            <person name="Kotiranta H."/>
            <person name="LaButti K.M."/>
            <person name="Lechner B.E."/>
            <person name="Liimatainen K."/>
            <person name="Lipzen A."/>
            <person name="Lukacs Z."/>
            <person name="Mihaltcheva S."/>
            <person name="Morgado L.N."/>
            <person name="Niskanen T."/>
            <person name="Noordeloos M.E."/>
            <person name="Ohm R.A."/>
            <person name="Ortiz-Santana B."/>
            <person name="Ovrebo C."/>
            <person name="Racz N."/>
            <person name="Riley R."/>
            <person name="Savchenko A."/>
            <person name="Shiryaev A."/>
            <person name="Soop K."/>
            <person name="Spirin V."/>
            <person name="Szebenyi C."/>
            <person name="Tomsovsky M."/>
            <person name="Tulloss R.E."/>
            <person name="Uehling J."/>
            <person name="Grigoriev I.V."/>
            <person name="Vagvolgyi C."/>
            <person name="Papp T."/>
            <person name="Martin F.M."/>
            <person name="Miettinen O."/>
            <person name="Hibbett D.S."/>
            <person name="Nagy L.G."/>
        </authorList>
    </citation>
    <scope>NUCLEOTIDE SEQUENCE [LARGE SCALE GENOMIC DNA]</scope>
    <source>
        <strain evidence="3 4">CBS 309.79</strain>
    </source>
</reference>
<feature type="region of interest" description="Disordered" evidence="1">
    <location>
        <begin position="334"/>
        <end position="355"/>
    </location>
</feature>
<dbReference type="STRING" id="1884261.A0A5C3QST4"/>
<dbReference type="EMBL" id="ML178825">
    <property type="protein sequence ID" value="TFL01424.1"/>
    <property type="molecule type" value="Genomic_DNA"/>
</dbReference>
<feature type="region of interest" description="Disordered" evidence="1">
    <location>
        <begin position="294"/>
        <end position="319"/>
    </location>
</feature>
<accession>A0A5C3QST4</accession>
<dbReference type="Proteomes" id="UP000305067">
    <property type="component" value="Unassembled WGS sequence"/>
</dbReference>
<gene>
    <name evidence="3" type="ORF">BDV98DRAFT_568076</name>
</gene>
<keyword evidence="2" id="KW-0812">Transmembrane</keyword>
<feature type="transmembrane region" description="Helical" evidence="2">
    <location>
        <begin position="124"/>
        <end position="148"/>
    </location>
</feature>
<evidence type="ECO:0000313" key="3">
    <source>
        <dbReference type="EMBL" id="TFL01424.1"/>
    </source>
</evidence>
<organism evidence="3 4">
    <name type="scientific">Pterulicium gracile</name>
    <dbReference type="NCBI Taxonomy" id="1884261"/>
    <lineage>
        <taxon>Eukaryota</taxon>
        <taxon>Fungi</taxon>
        <taxon>Dikarya</taxon>
        <taxon>Basidiomycota</taxon>
        <taxon>Agaricomycotina</taxon>
        <taxon>Agaricomycetes</taxon>
        <taxon>Agaricomycetidae</taxon>
        <taxon>Agaricales</taxon>
        <taxon>Pleurotineae</taxon>
        <taxon>Pterulaceae</taxon>
        <taxon>Pterulicium</taxon>
    </lineage>
</organism>
<evidence type="ECO:0000313" key="4">
    <source>
        <dbReference type="Proteomes" id="UP000305067"/>
    </source>
</evidence>
<feature type="compositionally biased region" description="Polar residues" evidence="1">
    <location>
        <begin position="48"/>
        <end position="61"/>
    </location>
</feature>
<protein>
    <submittedName>
        <fullName evidence="3">Uncharacterized protein</fullName>
    </submittedName>
</protein>
<feature type="compositionally biased region" description="Basic and acidic residues" evidence="1">
    <location>
        <begin position="294"/>
        <end position="307"/>
    </location>
</feature>
<evidence type="ECO:0000256" key="2">
    <source>
        <dbReference type="SAM" id="Phobius"/>
    </source>
</evidence>
<evidence type="ECO:0000256" key="1">
    <source>
        <dbReference type="SAM" id="MobiDB-lite"/>
    </source>
</evidence>
<keyword evidence="2" id="KW-1133">Transmembrane helix</keyword>
<feature type="region of interest" description="Disordered" evidence="1">
    <location>
        <begin position="1"/>
        <end position="102"/>
    </location>
</feature>
<dbReference type="AlphaFoldDB" id="A0A5C3QST4"/>
<feature type="transmembrane region" description="Helical" evidence="2">
    <location>
        <begin position="176"/>
        <end position="195"/>
    </location>
</feature>
<feature type="compositionally biased region" description="Low complexity" evidence="1">
    <location>
        <begin position="1"/>
        <end position="19"/>
    </location>
</feature>
<sequence length="355" mass="37955">MASNVASTSSNASSSSTTTIDTGSGQQAGPLPIKRGEIGFAEVEVEVQQDQSSGSGSTPTLQEIAVPLPARHPADRDAAPPTVTTTPPPPETPPTSVASSSSSTHSKKKIIVYLKSKQVSKLNVHLTTFLLFLAQLFVLGGSVVAWIFTTRASHNSKFLGGTGDEDDATSGLGPSMTILIHVVFGIGALAQIIMLERRLFRLRVERYAQNHPGQILPTSRRRHGLGTRGLAVAPWNRPPIPTYAAALAESGAGTGDVEDHIIAQPPPPAYGNTRGSVFLLSGYLNPTLVAQRPISERSEVSEVERGGSRPLSYRSRDGDWEEIVDADRARRLEDTLARLERPASRARTEDASDRV</sequence>
<proteinExistence type="predicted"/>
<keyword evidence="4" id="KW-1185">Reference proteome</keyword>
<name>A0A5C3QST4_9AGAR</name>